<feature type="site" description="Positions MEP for the nucleophilic attack" evidence="7">
    <location>
        <position position="213"/>
    </location>
</feature>
<reference evidence="8 9" key="1">
    <citation type="journal article" date="2011" name="J. Bacteriol.">
        <title>Complete genome sequence of the cellulose-degrading bacterium Cellulosilyticum lentocellum.</title>
        <authorList>
            <consortium name="US DOE Joint Genome Institute"/>
            <person name="Miller D.A."/>
            <person name="Suen G."/>
            <person name="Bruce D."/>
            <person name="Copeland A."/>
            <person name="Cheng J.F."/>
            <person name="Detter C."/>
            <person name="Goodwin L.A."/>
            <person name="Han C.S."/>
            <person name="Hauser L.J."/>
            <person name="Land M.L."/>
            <person name="Lapidus A."/>
            <person name="Lucas S."/>
            <person name="Meincke L."/>
            <person name="Pitluck S."/>
            <person name="Tapia R."/>
            <person name="Teshima H."/>
            <person name="Woyke T."/>
            <person name="Fox B.G."/>
            <person name="Angert E.R."/>
            <person name="Currie C.R."/>
        </authorList>
    </citation>
    <scope>NUCLEOTIDE SEQUENCE [LARGE SCALE GENOMIC DNA]</scope>
    <source>
        <strain evidence="9">ATCC 49066 / DSM 5427 / NCIMB 11756 / RHM5</strain>
    </source>
</reference>
<dbReference type="InterPro" id="IPR050088">
    <property type="entry name" value="IspD/TarI_cytidylyltransf_bact"/>
</dbReference>
<dbReference type="eggNOG" id="COG1211">
    <property type="taxonomic scope" value="Bacteria"/>
</dbReference>
<evidence type="ECO:0000256" key="5">
    <source>
        <dbReference type="ARBA" id="ARBA00022695"/>
    </source>
</evidence>
<dbReference type="UniPathway" id="UPA00056">
    <property type="reaction ID" value="UER00093"/>
</dbReference>
<keyword evidence="9" id="KW-1185">Reference proteome</keyword>
<protein>
    <recommendedName>
        <fullName evidence="7">2-C-methyl-D-erythritol 4-phosphate cytidylyltransferase</fullName>
        <ecNumber evidence="7">2.7.7.60</ecNumber>
    </recommendedName>
    <alternativeName>
        <fullName evidence="7">4-diphosphocytidyl-2C-methyl-D-erythritol synthase</fullName>
    </alternativeName>
    <alternativeName>
        <fullName evidence="7">MEP cytidylyltransferase</fullName>
        <shortName evidence="7">MCT</shortName>
    </alternativeName>
</protein>
<dbReference type="InterPro" id="IPR018294">
    <property type="entry name" value="ISPD_synthase_CS"/>
</dbReference>
<evidence type="ECO:0000256" key="7">
    <source>
        <dbReference type="HAMAP-Rule" id="MF_00108"/>
    </source>
</evidence>
<dbReference type="PANTHER" id="PTHR32125">
    <property type="entry name" value="2-C-METHYL-D-ERYTHRITOL 4-PHOSPHATE CYTIDYLYLTRANSFERASE, CHLOROPLASTIC"/>
    <property type="match status" value="1"/>
</dbReference>
<dbReference type="STRING" id="642492.Clole_3339"/>
<dbReference type="NCBIfam" id="TIGR00453">
    <property type="entry name" value="ispD"/>
    <property type="match status" value="1"/>
</dbReference>
<dbReference type="InterPro" id="IPR029044">
    <property type="entry name" value="Nucleotide-diphossugar_trans"/>
</dbReference>
<dbReference type="PROSITE" id="PS01295">
    <property type="entry name" value="ISPD"/>
    <property type="match status" value="1"/>
</dbReference>
<dbReference type="EC" id="2.7.7.60" evidence="7"/>
<feature type="site" description="Transition state stabilizer" evidence="7">
    <location>
        <position position="16"/>
    </location>
</feature>
<evidence type="ECO:0000256" key="4">
    <source>
        <dbReference type="ARBA" id="ARBA00022679"/>
    </source>
</evidence>
<dbReference type="InterPro" id="IPR034683">
    <property type="entry name" value="IspD/TarI"/>
</dbReference>
<dbReference type="GO" id="GO:0019288">
    <property type="term" value="P:isopentenyl diphosphate biosynthetic process, methylerythritol 4-phosphate pathway"/>
    <property type="evidence" value="ECO:0007669"/>
    <property type="project" value="UniProtKB-UniRule"/>
</dbReference>
<comment type="catalytic activity">
    <reaction evidence="1 7">
        <text>2-C-methyl-D-erythritol 4-phosphate + CTP + H(+) = 4-CDP-2-C-methyl-D-erythritol + diphosphate</text>
        <dbReference type="Rhea" id="RHEA:13429"/>
        <dbReference type="ChEBI" id="CHEBI:15378"/>
        <dbReference type="ChEBI" id="CHEBI:33019"/>
        <dbReference type="ChEBI" id="CHEBI:37563"/>
        <dbReference type="ChEBI" id="CHEBI:57823"/>
        <dbReference type="ChEBI" id="CHEBI:58262"/>
        <dbReference type="EC" id="2.7.7.60"/>
    </reaction>
</comment>
<keyword evidence="6 7" id="KW-0414">Isoprene biosynthesis</keyword>
<dbReference type="FunFam" id="3.90.550.10:FF:000003">
    <property type="entry name" value="2-C-methyl-D-erythritol 4-phosphate cytidylyltransferase"/>
    <property type="match status" value="1"/>
</dbReference>
<accession>F2JR48</accession>
<evidence type="ECO:0000256" key="6">
    <source>
        <dbReference type="ARBA" id="ARBA00023229"/>
    </source>
</evidence>
<feature type="site" description="Transition state stabilizer" evidence="7">
    <location>
        <position position="23"/>
    </location>
</feature>
<dbReference type="CDD" id="cd02516">
    <property type="entry name" value="CDP-ME_synthetase"/>
    <property type="match status" value="1"/>
</dbReference>
<dbReference type="SUPFAM" id="SSF53448">
    <property type="entry name" value="Nucleotide-diphospho-sugar transferases"/>
    <property type="match status" value="1"/>
</dbReference>
<evidence type="ECO:0000256" key="1">
    <source>
        <dbReference type="ARBA" id="ARBA00001282"/>
    </source>
</evidence>
<dbReference type="GO" id="GO:0050518">
    <property type="term" value="F:2-C-methyl-D-erythritol 4-phosphate cytidylyltransferase activity"/>
    <property type="evidence" value="ECO:0007669"/>
    <property type="project" value="UniProtKB-UniRule"/>
</dbReference>
<dbReference type="HOGENOM" id="CLU_061281_2_2_9"/>
<proteinExistence type="inferred from homology"/>
<keyword evidence="5 7" id="KW-0548">Nucleotidyltransferase</keyword>
<dbReference type="PANTHER" id="PTHR32125:SF4">
    <property type="entry name" value="2-C-METHYL-D-ERYTHRITOL 4-PHOSPHATE CYTIDYLYLTRANSFERASE, CHLOROPLASTIC"/>
    <property type="match status" value="1"/>
</dbReference>
<comment type="pathway">
    <text evidence="2 7">Isoprenoid biosynthesis; isopentenyl diphosphate biosynthesis via DXP pathway; isopentenyl diphosphate from 1-deoxy-D-xylulose 5-phosphate: step 2/6.</text>
</comment>
<organism evidence="8 9">
    <name type="scientific">Cellulosilyticum lentocellum (strain ATCC 49066 / DSM 5427 / NCIMB 11756 / RHM5)</name>
    <name type="common">Clostridium lentocellum</name>
    <dbReference type="NCBI Taxonomy" id="642492"/>
    <lineage>
        <taxon>Bacteria</taxon>
        <taxon>Bacillati</taxon>
        <taxon>Bacillota</taxon>
        <taxon>Clostridia</taxon>
        <taxon>Lachnospirales</taxon>
        <taxon>Cellulosilyticaceae</taxon>
        <taxon>Cellulosilyticum</taxon>
    </lineage>
</organism>
<evidence type="ECO:0000313" key="9">
    <source>
        <dbReference type="Proteomes" id="UP000008467"/>
    </source>
</evidence>
<dbReference type="InterPro" id="IPR001228">
    <property type="entry name" value="IspD"/>
</dbReference>
<dbReference type="AlphaFoldDB" id="F2JR48"/>
<evidence type="ECO:0000313" key="8">
    <source>
        <dbReference type="EMBL" id="ADZ85029.1"/>
    </source>
</evidence>
<evidence type="ECO:0000256" key="2">
    <source>
        <dbReference type="ARBA" id="ARBA00004787"/>
    </source>
</evidence>
<dbReference type="Proteomes" id="UP000008467">
    <property type="component" value="Chromosome"/>
</dbReference>
<dbReference type="Gene3D" id="3.90.550.10">
    <property type="entry name" value="Spore Coat Polysaccharide Biosynthesis Protein SpsA, Chain A"/>
    <property type="match status" value="1"/>
</dbReference>
<comment type="similarity">
    <text evidence="3 7">Belongs to the IspD/TarI cytidylyltransferase family. IspD subfamily.</text>
</comment>
<gene>
    <name evidence="7" type="primary">ispD</name>
    <name evidence="8" type="ordered locus">Clole_3339</name>
</gene>
<dbReference type="EMBL" id="CP002582">
    <property type="protein sequence ID" value="ADZ85029.1"/>
    <property type="molecule type" value="Genomic_DNA"/>
</dbReference>
<dbReference type="RefSeq" id="WP_013658306.1">
    <property type="nucleotide sequence ID" value="NC_015275.1"/>
</dbReference>
<feature type="site" description="Positions MEP for the nucleophilic attack" evidence="7">
    <location>
        <position position="157"/>
    </location>
</feature>
<name>F2JR48_CELLD</name>
<sequence>MEKVTAIIVAGGSGKRMGMSIKKQYILLSNKEVLAHTIEAFDKCELIQEIILVVSEDEINKVKKDIVEKYSFNKVRKIVSGGTERQDSVYNGLLATSNDTKYVMIHDGARPFIKEKIIREALKLTIEKEATVVAVPVKDTIKVVDNKKQMVIDTPNRTTLWSIQTPQSFSKELLLKAYAYAKSENLAVTDDSMLVEAYGKAVYIVQGDYTNIKITTPEDLIIGEAVLKNQKG</sequence>
<evidence type="ECO:0000256" key="3">
    <source>
        <dbReference type="ARBA" id="ARBA00009789"/>
    </source>
</evidence>
<keyword evidence="4 7" id="KW-0808">Transferase</keyword>
<comment type="function">
    <text evidence="7">Catalyzes the formation of 4-diphosphocytidyl-2-C-methyl-D-erythritol from CTP and 2-C-methyl-D-erythritol 4-phosphate (MEP).</text>
</comment>
<dbReference type="Pfam" id="PF01128">
    <property type="entry name" value="IspD"/>
    <property type="match status" value="1"/>
</dbReference>
<dbReference type="KEGG" id="cle:Clole_3339"/>
<dbReference type="HAMAP" id="MF_00108">
    <property type="entry name" value="IspD"/>
    <property type="match status" value="1"/>
</dbReference>